<protein>
    <submittedName>
        <fullName evidence="1">Uncharacterized protein</fullName>
    </submittedName>
</protein>
<dbReference type="AlphaFoldDB" id="V5WL83"/>
<evidence type="ECO:0000313" key="2">
    <source>
        <dbReference type="Proteomes" id="UP000018680"/>
    </source>
</evidence>
<proteinExistence type="predicted"/>
<reference evidence="1 2" key="1">
    <citation type="journal article" date="2015" name="Stand. Genomic Sci.">
        <title>Complete genome sequence and description of Salinispira pacifica gen. nov., sp. nov., a novel spirochaete isolated form a hypersaline microbial mat.</title>
        <authorList>
            <person name="Ben Hania W."/>
            <person name="Joseph M."/>
            <person name="Schumann P."/>
            <person name="Bunk B."/>
            <person name="Fiebig A."/>
            <person name="Sproer C."/>
            <person name="Klenk H.P."/>
            <person name="Fardeau M.L."/>
            <person name="Spring S."/>
        </authorList>
    </citation>
    <scope>NUCLEOTIDE SEQUENCE [LARGE SCALE GENOMIC DNA]</scope>
    <source>
        <strain evidence="1 2">L21-RPul-D2</strain>
    </source>
</reference>
<sequence>MADFSPVFQLSRNFHVEFSPFVIYLIIESATGHSLCKKALLRIRICVDILNEYKFDALSRRGTVTL</sequence>
<dbReference type="Proteomes" id="UP000018680">
    <property type="component" value="Chromosome"/>
</dbReference>
<dbReference type="KEGG" id="slr:L21SP2_2604"/>
<dbReference type="STRING" id="1307761.L21SP2_2604"/>
<evidence type="ECO:0000313" key="1">
    <source>
        <dbReference type="EMBL" id="AHC15956.1"/>
    </source>
</evidence>
<dbReference type="HOGENOM" id="CLU_2828737_0_0_12"/>
<name>V5WL83_9SPIO</name>
<gene>
    <name evidence="1" type="ORF">L21SP2_2604</name>
</gene>
<keyword evidence="2" id="KW-1185">Reference proteome</keyword>
<dbReference type="EMBL" id="CP006939">
    <property type="protein sequence ID" value="AHC15956.1"/>
    <property type="molecule type" value="Genomic_DNA"/>
</dbReference>
<accession>V5WL83</accession>
<organism evidence="1 2">
    <name type="scientific">Salinispira pacifica</name>
    <dbReference type="NCBI Taxonomy" id="1307761"/>
    <lineage>
        <taxon>Bacteria</taxon>
        <taxon>Pseudomonadati</taxon>
        <taxon>Spirochaetota</taxon>
        <taxon>Spirochaetia</taxon>
        <taxon>Spirochaetales</taxon>
        <taxon>Spirochaetaceae</taxon>
        <taxon>Salinispira</taxon>
    </lineage>
</organism>